<dbReference type="InterPro" id="IPR051070">
    <property type="entry name" value="NF-kappa-B_inhibitor"/>
</dbReference>
<comment type="caution">
    <text evidence="4">The sequence shown here is derived from an EMBL/GenBank/DDBJ whole genome shotgun (WGS) entry which is preliminary data.</text>
</comment>
<protein>
    <submittedName>
        <fullName evidence="4">Uncharacterized protein</fullName>
    </submittedName>
</protein>
<dbReference type="Gene3D" id="1.25.40.20">
    <property type="entry name" value="Ankyrin repeat-containing domain"/>
    <property type="match status" value="1"/>
</dbReference>
<keyword evidence="1" id="KW-0677">Repeat</keyword>
<gene>
    <name evidence="4" type="ORF">TKK_010912</name>
</gene>
<name>A0ABD2WPX5_9HYME</name>
<dbReference type="PANTHER" id="PTHR46680:SF3">
    <property type="entry name" value="NF-KAPPA-B INHIBITOR CACTUS"/>
    <property type="match status" value="1"/>
</dbReference>
<sequence length="269" mass="31167">MIPLEKTLYLENGETDDLFLHNLIVNSLSDTGEYIRTIENYLDKSDENNINEQNSRGCTALHIAVVISNVQAIEALLTCGADINVADNSGKTPFTYCLMNYDRRLYKCNQMFFTFMAQAYKLQLLKLTITPENVRCYQKAQETYQFHDKTYMAEYNSELDKMEDVPVGNDGTTLRNFLYHGPRIIDKSTVKRRAVEEIVTTRDFYKEFPKLGCLIKLQYRLGVARRNAIDKSKWILLELVKYALPELCIENIINFLDTDDLSNVIKTFE</sequence>
<evidence type="ECO:0000313" key="5">
    <source>
        <dbReference type="Proteomes" id="UP001627154"/>
    </source>
</evidence>
<dbReference type="PANTHER" id="PTHR46680">
    <property type="entry name" value="NF-KAPPA-B INHIBITOR ALPHA"/>
    <property type="match status" value="1"/>
</dbReference>
<evidence type="ECO:0000256" key="3">
    <source>
        <dbReference type="PROSITE-ProRule" id="PRU00023"/>
    </source>
</evidence>
<dbReference type="SMART" id="SM00248">
    <property type="entry name" value="ANK"/>
    <property type="match status" value="1"/>
</dbReference>
<dbReference type="SUPFAM" id="SSF48403">
    <property type="entry name" value="Ankyrin repeat"/>
    <property type="match status" value="1"/>
</dbReference>
<dbReference type="PROSITE" id="PS50088">
    <property type="entry name" value="ANK_REPEAT"/>
    <property type="match status" value="1"/>
</dbReference>
<proteinExistence type="predicted"/>
<dbReference type="AlphaFoldDB" id="A0ABD2WPX5"/>
<organism evidence="4 5">
    <name type="scientific">Trichogramma kaykai</name>
    <dbReference type="NCBI Taxonomy" id="54128"/>
    <lineage>
        <taxon>Eukaryota</taxon>
        <taxon>Metazoa</taxon>
        <taxon>Ecdysozoa</taxon>
        <taxon>Arthropoda</taxon>
        <taxon>Hexapoda</taxon>
        <taxon>Insecta</taxon>
        <taxon>Pterygota</taxon>
        <taxon>Neoptera</taxon>
        <taxon>Endopterygota</taxon>
        <taxon>Hymenoptera</taxon>
        <taxon>Apocrita</taxon>
        <taxon>Proctotrupomorpha</taxon>
        <taxon>Chalcidoidea</taxon>
        <taxon>Trichogrammatidae</taxon>
        <taxon>Trichogramma</taxon>
    </lineage>
</organism>
<dbReference type="InterPro" id="IPR002110">
    <property type="entry name" value="Ankyrin_rpt"/>
</dbReference>
<dbReference type="Proteomes" id="UP001627154">
    <property type="component" value="Unassembled WGS sequence"/>
</dbReference>
<dbReference type="Pfam" id="PF12796">
    <property type="entry name" value="Ank_2"/>
    <property type="match status" value="1"/>
</dbReference>
<evidence type="ECO:0000256" key="2">
    <source>
        <dbReference type="ARBA" id="ARBA00023043"/>
    </source>
</evidence>
<accession>A0ABD2WPX5</accession>
<feature type="repeat" description="ANK" evidence="3">
    <location>
        <begin position="56"/>
        <end position="88"/>
    </location>
</feature>
<evidence type="ECO:0000256" key="1">
    <source>
        <dbReference type="ARBA" id="ARBA00022737"/>
    </source>
</evidence>
<keyword evidence="2 3" id="KW-0040">ANK repeat</keyword>
<dbReference type="InterPro" id="IPR036770">
    <property type="entry name" value="Ankyrin_rpt-contain_sf"/>
</dbReference>
<dbReference type="PROSITE" id="PS50297">
    <property type="entry name" value="ANK_REP_REGION"/>
    <property type="match status" value="1"/>
</dbReference>
<evidence type="ECO:0000313" key="4">
    <source>
        <dbReference type="EMBL" id="KAL3394922.1"/>
    </source>
</evidence>
<reference evidence="4 5" key="1">
    <citation type="journal article" date="2024" name="bioRxiv">
        <title>A reference genome for Trichogramma kaykai: A tiny desert-dwelling parasitoid wasp with competing sex-ratio distorters.</title>
        <authorList>
            <person name="Culotta J."/>
            <person name="Lindsey A.R."/>
        </authorList>
    </citation>
    <scope>NUCLEOTIDE SEQUENCE [LARGE SCALE GENOMIC DNA]</scope>
    <source>
        <strain evidence="4 5">KSX58</strain>
    </source>
</reference>
<dbReference type="EMBL" id="JBJJXI010000087">
    <property type="protein sequence ID" value="KAL3394922.1"/>
    <property type="molecule type" value="Genomic_DNA"/>
</dbReference>
<keyword evidence="5" id="KW-1185">Reference proteome</keyword>